<proteinExistence type="inferred from homology"/>
<sequence>MDLGSGGGGADALARAMTDAGLPERLALASRSIAGRLVFTTSFGLEDQALTHVIFRAGLDVHIELVTLDTGRLFPETYDVWAQTEERYGRRINAVSPDRTDLESLVALQGINGFRHSVEARKACCDVRKVEPLGRALAGAAGWVTGLRAEQSAFRAAVPLAAQDDGYRLIKINPLADWSRQDLVRYVTDNAIPYNPLHDQGYPSIGCAPCTRAVRLGEPERAGRWWWEQEAKKECGLHLVPTHQIQEHSHDQRA</sequence>
<dbReference type="PANTHER" id="PTHR46482">
    <property type="entry name" value="5'-ADENYLYLSULFATE REDUCTASE 3, CHLOROPLASTIC"/>
    <property type="match status" value="1"/>
</dbReference>
<dbReference type="NCBIfam" id="NF002537">
    <property type="entry name" value="PRK02090.1"/>
    <property type="match status" value="1"/>
</dbReference>
<dbReference type="HAMAP" id="MF_00063">
    <property type="entry name" value="CysH"/>
    <property type="match status" value="1"/>
</dbReference>
<evidence type="ECO:0000256" key="9">
    <source>
        <dbReference type="ARBA" id="ARBA00024386"/>
    </source>
</evidence>
<dbReference type="NCBIfam" id="TIGR02055">
    <property type="entry name" value="APS_reductase"/>
    <property type="match status" value="1"/>
</dbReference>
<comment type="pathway">
    <text evidence="8 14">Sulfur metabolism; hydrogen sulfide biosynthesis; sulfite from sulfate.</text>
</comment>
<dbReference type="EC" id="1.8.4.10" evidence="9 14"/>
<evidence type="ECO:0000256" key="7">
    <source>
        <dbReference type="ARBA" id="ARBA00024298"/>
    </source>
</evidence>
<dbReference type="NCBIfam" id="TIGR00434">
    <property type="entry name" value="cysH"/>
    <property type="match status" value="1"/>
</dbReference>
<evidence type="ECO:0000256" key="8">
    <source>
        <dbReference type="ARBA" id="ARBA00024327"/>
    </source>
</evidence>
<accession>A0A5N7MWL4</accession>
<evidence type="ECO:0000256" key="6">
    <source>
        <dbReference type="ARBA" id="ARBA00023014"/>
    </source>
</evidence>
<evidence type="ECO:0000256" key="13">
    <source>
        <dbReference type="ARBA" id="ARBA00048441"/>
    </source>
</evidence>
<keyword evidence="5 14" id="KW-0408">Iron</keyword>
<dbReference type="GO" id="GO:0019379">
    <property type="term" value="P:sulfate assimilation, phosphoadenylyl sulfate reduction by phosphoadenylyl-sulfate reductase (thioredoxin)"/>
    <property type="evidence" value="ECO:0007669"/>
    <property type="project" value="UniProtKB-UniRule"/>
</dbReference>
<feature type="binding site" evidence="14">
    <location>
        <position position="207"/>
    </location>
    <ligand>
        <name>[4Fe-4S] cluster</name>
        <dbReference type="ChEBI" id="CHEBI:49883"/>
    </ligand>
</feature>
<feature type="domain" description="Phosphoadenosine phosphosulphate reductase" evidence="15">
    <location>
        <begin position="37"/>
        <end position="213"/>
    </location>
</feature>
<dbReference type="GO" id="GO:0005737">
    <property type="term" value="C:cytoplasm"/>
    <property type="evidence" value="ECO:0007669"/>
    <property type="project" value="UniProtKB-SubCell"/>
</dbReference>
<dbReference type="GO" id="GO:0004604">
    <property type="term" value="F:phosphoadenylyl-sulfate reductase (thioredoxin) activity"/>
    <property type="evidence" value="ECO:0007669"/>
    <property type="project" value="UniProtKB-UniRule"/>
</dbReference>
<keyword evidence="3 14" id="KW-0479">Metal-binding</keyword>
<evidence type="ECO:0000256" key="3">
    <source>
        <dbReference type="ARBA" id="ARBA00022723"/>
    </source>
</evidence>
<dbReference type="InterPro" id="IPR014729">
    <property type="entry name" value="Rossmann-like_a/b/a_fold"/>
</dbReference>
<evidence type="ECO:0000256" key="12">
    <source>
        <dbReference type="ARBA" id="ARBA00032041"/>
    </source>
</evidence>
<keyword evidence="6 14" id="KW-0411">Iron-sulfur</keyword>
<comment type="function">
    <text evidence="7 14">Catalyzes the formation of sulfite from adenosine 5'-phosphosulfate (APS) using thioredoxin as an electron donor.</text>
</comment>
<organism evidence="16 17">
    <name type="scientific">Microvirga tunisiensis</name>
    <dbReference type="NCBI Taxonomy" id="2108360"/>
    <lineage>
        <taxon>Bacteria</taxon>
        <taxon>Pseudomonadati</taxon>
        <taxon>Pseudomonadota</taxon>
        <taxon>Alphaproteobacteria</taxon>
        <taxon>Hyphomicrobiales</taxon>
        <taxon>Methylobacteriaceae</taxon>
        <taxon>Microvirga</taxon>
    </lineage>
</organism>
<evidence type="ECO:0000256" key="10">
    <source>
        <dbReference type="ARBA" id="ARBA00029514"/>
    </source>
</evidence>
<evidence type="ECO:0000256" key="11">
    <source>
        <dbReference type="ARBA" id="ARBA00030894"/>
    </source>
</evidence>
<comment type="cofactor">
    <cofactor evidence="14">
        <name>[4Fe-4S] cluster</name>
        <dbReference type="ChEBI" id="CHEBI:49883"/>
    </cofactor>
    <text evidence="14">Binds 1 [4Fe-4S] cluster per subunit.</text>
</comment>
<dbReference type="AlphaFoldDB" id="A0A5N7MWL4"/>
<feature type="binding site" evidence="14">
    <location>
        <position position="124"/>
    </location>
    <ligand>
        <name>[4Fe-4S] cluster</name>
        <dbReference type="ChEBI" id="CHEBI:49883"/>
    </ligand>
</feature>
<reference evidence="16 17" key="1">
    <citation type="journal article" date="2019" name="Syst. Appl. Microbiol.">
        <title>Microvirga tunisiensis sp. nov., a root nodule symbiotic bacterium isolated from Lupinus micranthus and L. luteus grown in Northern Tunisia.</title>
        <authorList>
            <person name="Msaddak A."/>
            <person name="Rejili M."/>
            <person name="Duran D."/>
            <person name="Mars M."/>
            <person name="Palacios J.M."/>
            <person name="Ruiz-Argueso T."/>
            <person name="Rey L."/>
            <person name="Imperial J."/>
        </authorList>
    </citation>
    <scope>NUCLEOTIDE SEQUENCE [LARGE SCALE GENOMIC DNA]</scope>
    <source>
        <strain evidence="16 17">Lmie10</strain>
    </source>
</reference>
<evidence type="ECO:0000313" key="16">
    <source>
        <dbReference type="EMBL" id="MPR28446.1"/>
    </source>
</evidence>
<dbReference type="Gene3D" id="3.40.50.620">
    <property type="entry name" value="HUPs"/>
    <property type="match status" value="1"/>
</dbReference>
<dbReference type="GO" id="GO:0070814">
    <property type="term" value="P:hydrogen sulfide biosynthetic process"/>
    <property type="evidence" value="ECO:0007669"/>
    <property type="project" value="UniProtKB-UniRule"/>
</dbReference>
<protein>
    <recommendedName>
        <fullName evidence="10 14">Adenosine 5'-phosphosulfate reductase</fullName>
        <shortName evidence="14">APS reductase</shortName>
        <ecNumber evidence="9 14">1.8.4.10</ecNumber>
    </recommendedName>
    <alternativeName>
        <fullName evidence="12 14">5'-adenylylsulfate reductase</fullName>
    </alternativeName>
    <alternativeName>
        <fullName evidence="11 14">Thioredoxin-dependent 5'-adenylylsulfate reductase</fullName>
    </alternativeName>
</protein>
<feature type="binding site" evidence="14">
    <location>
        <position position="125"/>
    </location>
    <ligand>
        <name>[4Fe-4S] cluster</name>
        <dbReference type="ChEBI" id="CHEBI:49883"/>
    </ligand>
</feature>
<evidence type="ECO:0000259" key="15">
    <source>
        <dbReference type="Pfam" id="PF01507"/>
    </source>
</evidence>
<evidence type="ECO:0000256" key="4">
    <source>
        <dbReference type="ARBA" id="ARBA00023002"/>
    </source>
</evidence>
<gene>
    <name evidence="14" type="primary">cysH</name>
    <name evidence="16" type="ORF">FS320_25680</name>
</gene>
<evidence type="ECO:0000256" key="1">
    <source>
        <dbReference type="ARBA" id="ARBA00009732"/>
    </source>
</evidence>
<keyword evidence="17" id="KW-1185">Reference proteome</keyword>
<evidence type="ECO:0000256" key="2">
    <source>
        <dbReference type="ARBA" id="ARBA00022490"/>
    </source>
</evidence>
<keyword evidence="4 14" id="KW-0560">Oxidoreductase</keyword>
<dbReference type="GO" id="GO:0051539">
    <property type="term" value="F:4 iron, 4 sulfur cluster binding"/>
    <property type="evidence" value="ECO:0007669"/>
    <property type="project" value="UniProtKB-UniRule"/>
</dbReference>
<evidence type="ECO:0000256" key="14">
    <source>
        <dbReference type="HAMAP-Rule" id="MF_00063"/>
    </source>
</evidence>
<dbReference type="GO" id="GO:0046872">
    <property type="term" value="F:metal ion binding"/>
    <property type="evidence" value="ECO:0007669"/>
    <property type="project" value="UniProtKB-KW"/>
</dbReference>
<dbReference type="GO" id="GO:0043866">
    <property type="term" value="F:adenylyl-sulfate reductase (thioredoxin) activity"/>
    <property type="evidence" value="ECO:0007669"/>
    <property type="project" value="UniProtKB-EC"/>
</dbReference>
<dbReference type="EMBL" id="VOSK01000145">
    <property type="protein sequence ID" value="MPR28446.1"/>
    <property type="molecule type" value="Genomic_DNA"/>
</dbReference>
<comment type="catalytic activity">
    <reaction evidence="13 14">
        <text>[thioredoxin]-disulfide + sulfite + AMP + 2 H(+) = adenosine 5'-phosphosulfate + [thioredoxin]-dithiol</text>
        <dbReference type="Rhea" id="RHEA:21976"/>
        <dbReference type="Rhea" id="RHEA-COMP:10698"/>
        <dbReference type="Rhea" id="RHEA-COMP:10700"/>
        <dbReference type="ChEBI" id="CHEBI:15378"/>
        <dbReference type="ChEBI" id="CHEBI:17359"/>
        <dbReference type="ChEBI" id="CHEBI:29950"/>
        <dbReference type="ChEBI" id="CHEBI:50058"/>
        <dbReference type="ChEBI" id="CHEBI:58243"/>
        <dbReference type="ChEBI" id="CHEBI:456215"/>
        <dbReference type="EC" id="1.8.4.10"/>
    </reaction>
</comment>
<dbReference type="InterPro" id="IPR004511">
    <property type="entry name" value="PAPS/APS_Rdtase"/>
</dbReference>
<dbReference type="Pfam" id="PF01507">
    <property type="entry name" value="PAPS_reduct"/>
    <property type="match status" value="1"/>
</dbReference>
<evidence type="ECO:0000313" key="17">
    <source>
        <dbReference type="Proteomes" id="UP000403266"/>
    </source>
</evidence>
<dbReference type="InterPro" id="IPR002500">
    <property type="entry name" value="PAPS_reduct_dom"/>
</dbReference>
<dbReference type="RefSeq" id="WP_152714738.1">
    <property type="nucleotide sequence ID" value="NZ_VOSJ01000145.1"/>
</dbReference>
<dbReference type="CDD" id="cd23945">
    <property type="entry name" value="PAPS_reductase"/>
    <property type="match status" value="1"/>
</dbReference>
<dbReference type="PANTHER" id="PTHR46482:SF9">
    <property type="entry name" value="5'-ADENYLYLSULFATE REDUCTASE 1, CHLOROPLASTIC"/>
    <property type="match status" value="1"/>
</dbReference>
<dbReference type="Proteomes" id="UP000403266">
    <property type="component" value="Unassembled WGS sequence"/>
</dbReference>
<evidence type="ECO:0000256" key="5">
    <source>
        <dbReference type="ARBA" id="ARBA00023004"/>
    </source>
</evidence>
<dbReference type="PIRSF" id="PIRSF000857">
    <property type="entry name" value="PAPS_reductase"/>
    <property type="match status" value="1"/>
</dbReference>
<name>A0A5N7MWL4_9HYPH</name>
<dbReference type="SUPFAM" id="SSF52402">
    <property type="entry name" value="Adenine nucleotide alpha hydrolases-like"/>
    <property type="match status" value="1"/>
</dbReference>
<keyword evidence="2 14" id="KW-0963">Cytoplasm</keyword>
<feature type="active site" description="Nucleophile; cysteine thiosulfonate intermediate" evidence="14">
    <location>
        <position position="235"/>
    </location>
</feature>
<dbReference type="InterPro" id="IPR011798">
    <property type="entry name" value="APS_reductase"/>
</dbReference>
<dbReference type="OrthoDB" id="9794018at2"/>
<comment type="similarity">
    <text evidence="1 14">Belongs to the PAPS reductase family. CysH subfamily.</text>
</comment>
<dbReference type="GO" id="GO:0019344">
    <property type="term" value="P:cysteine biosynthetic process"/>
    <property type="evidence" value="ECO:0007669"/>
    <property type="project" value="InterPro"/>
</dbReference>
<feature type="binding site" evidence="14">
    <location>
        <position position="210"/>
    </location>
    <ligand>
        <name>[4Fe-4S] cluster</name>
        <dbReference type="ChEBI" id="CHEBI:49883"/>
    </ligand>
</feature>
<comment type="caution">
    <text evidence="16">The sequence shown here is derived from an EMBL/GenBank/DDBJ whole genome shotgun (WGS) entry which is preliminary data.</text>
</comment>
<comment type="subcellular location">
    <subcellularLocation>
        <location evidence="14">Cytoplasm</location>
    </subcellularLocation>
</comment>